<dbReference type="Proteomes" id="UP001222027">
    <property type="component" value="Unassembled WGS sequence"/>
</dbReference>
<organism evidence="2 3">
    <name type="scientific">Ensete ventricosum</name>
    <name type="common">Abyssinian banana</name>
    <name type="synonym">Musa ensete</name>
    <dbReference type="NCBI Taxonomy" id="4639"/>
    <lineage>
        <taxon>Eukaryota</taxon>
        <taxon>Viridiplantae</taxon>
        <taxon>Streptophyta</taxon>
        <taxon>Embryophyta</taxon>
        <taxon>Tracheophyta</taxon>
        <taxon>Spermatophyta</taxon>
        <taxon>Magnoliopsida</taxon>
        <taxon>Liliopsida</taxon>
        <taxon>Zingiberales</taxon>
        <taxon>Musaceae</taxon>
        <taxon>Ensete</taxon>
    </lineage>
</organism>
<dbReference type="AlphaFoldDB" id="A0AAV8PQ61"/>
<proteinExistence type="predicted"/>
<evidence type="ECO:0000313" key="2">
    <source>
        <dbReference type="EMBL" id="KAJ8498385.1"/>
    </source>
</evidence>
<name>A0AAV8PQ61_ENSVE</name>
<protein>
    <submittedName>
        <fullName evidence="2">Uncharacterized protein</fullName>
    </submittedName>
</protein>
<dbReference type="EMBL" id="JAQQAF010000003">
    <property type="protein sequence ID" value="KAJ8498385.1"/>
    <property type="molecule type" value="Genomic_DNA"/>
</dbReference>
<gene>
    <name evidence="2" type="ORF">OPV22_008937</name>
</gene>
<accession>A0AAV8PQ61</accession>
<keyword evidence="3" id="KW-1185">Reference proteome</keyword>
<feature type="compositionally biased region" description="Basic and acidic residues" evidence="1">
    <location>
        <begin position="51"/>
        <end position="67"/>
    </location>
</feature>
<reference evidence="2 3" key="1">
    <citation type="submission" date="2022-12" db="EMBL/GenBank/DDBJ databases">
        <title>Chromosome-scale assembly of the Ensete ventricosum genome.</title>
        <authorList>
            <person name="Dussert Y."/>
            <person name="Stocks J."/>
            <person name="Wendawek A."/>
            <person name="Woldeyes F."/>
            <person name="Nichols R.A."/>
            <person name="Borrell J.S."/>
        </authorList>
    </citation>
    <scope>NUCLEOTIDE SEQUENCE [LARGE SCALE GENOMIC DNA]</scope>
    <source>
        <strain evidence="3">cv. Maze</strain>
        <tissue evidence="2">Seeds</tissue>
    </source>
</reference>
<feature type="region of interest" description="Disordered" evidence="1">
    <location>
        <begin position="30"/>
        <end position="147"/>
    </location>
</feature>
<sequence>MSRVEKRYESRGFWERLLCCICDAVETATEGEFPRPKSAYEPPRKQPSGTKKTEESQGTKASDDHPPRQIGTFNMTMSISIPEKQIESTTTLTTPITYKDENSQAKPRTNQTTQTPSNPQYPGFGSRPPSQSQETNGDDHPPTLPPP</sequence>
<comment type="caution">
    <text evidence="2">The sequence shown here is derived from an EMBL/GenBank/DDBJ whole genome shotgun (WGS) entry which is preliminary data.</text>
</comment>
<feature type="compositionally biased region" description="Low complexity" evidence="1">
    <location>
        <begin position="107"/>
        <end position="122"/>
    </location>
</feature>
<evidence type="ECO:0000313" key="3">
    <source>
        <dbReference type="Proteomes" id="UP001222027"/>
    </source>
</evidence>
<evidence type="ECO:0000256" key="1">
    <source>
        <dbReference type="SAM" id="MobiDB-lite"/>
    </source>
</evidence>